<evidence type="ECO:0000256" key="5">
    <source>
        <dbReference type="ARBA" id="ARBA00022989"/>
    </source>
</evidence>
<feature type="transmembrane region" description="Helical" evidence="7">
    <location>
        <begin position="162"/>
        <end position="182"/>
    </location>
</feature>
<dbReference type="GO" id="GO:0009055">
    <property type="term" value="F:electron transfer activity"/>
    <property type="evidence" value="ECO:0007669"/>
    <property type="project" value="TreeGrafter"/>
</dbReference>
<evidence type="ECO:0000256" key="3">
    <source>
        <dbReference type="ARBA" id="ARBA00022475"/>
    </source>
</evidence>
<sequence>MDLAQIVLVVMWAGVTLYALLAGADFGAGVWDLLAGRSREGMPRREFIERAIGPVWEANHVWLVFVLVVLWTAFSGVFAAVMSTLYIPLTLAALGIIARGTAFAFRKAARELWQQRLFGGAFALSSVLTPYFFGAVAGGIASGRVPAGLARGSIFTSWLNPTSALGGVLAVLVCVYLAGAYLCGDAVKGGRPDLAEWFRVRALAAAAVIGVVALGGIAILWWDARPLYEGLTHRALPILLASVVFGSASLVLLWYRRYSPARAAAMLGVIAILWGWPLAQYPVMLPPALTYRQAAAEMSVLAATIVVIAVGVLLIAPSMAWLISVQRRGLRGEEPPA</sequence>
<dbReference type="Pfam" id="PF02322">
    <property type="entry name" value="Cyt_bd_oxida_II"/>
    <property type="match status" value="1"/>
</dbReference>
<dbReference type="PANTHER" id="PTHR43141:SF4">
    <property type="entry name" value="CYTOCHROME BD2 SUBUNIT II"/>
    <property type="match status" value="1"/>
</dbReference>
<comment type="subcellular location">
    <subcellularLocation>
        <location evidence="1">Cell membrane</location>
        <topology evidence="1">Multi-pass membrane protein</topology>
    </subcellularLocation>
</comment>
<evidence type="ECO:0000313" key="9">
    <source>
        <dbReference type="Proteomes" id="UP000588112"/>
    </source>
</evidence>
<evidence type="ECO:0000256" key="7">
    <source>
        <dbReference type="SAM" id="Phobius"/>
    </source>
</evidence>
<keyword evidence="5 7" id="KW-1133">Transmembrane helix</keyword>
<proteinExistence type="inferred from homology"/>
<keyword evidence="6 7" id="KW-0472">Membrane</keyword>
<feature type="transmembrane region" description="Helical" evidence="7">
    <location>
        <begin position="55"/>
        <end position="79"/>
    </location>
</feature>
<keyword evidence="8" id="KW-0560">Oxidoreductase</keyword>
<dbReference type="PANTHER" id="PTHR43141">
    <property type="entry name" value="CYTOCHROME BD2 SUBUNIT II"/>
    <property type="match status" value="1"/>
</dbReference>
<dbReference type="Proteomes" id="UP000588112">
    <property type="component" value="Unassembled WGS sequence"/>
</dbReference>
<reference evidence="8 9" key="1">
    <citation type="submission" date="2020-08" db="EMBL/GenBank/DDBJ databases">
        <title>Sequencing the genomes of 1000 actinobacteria strains.</title>
        <authorList>
            <person name="Klenk H.-P."/>
        </authorList>
    </citation>
    <scope>NUCLEOTIDE SEQUENCE [LARGE SCALE GENOMIC DNA]</scope>
    <source>
        <strain evidence="8 9">DSM 45790</strain>
    </source>
</reference>
<accession>A0A7W8ZB47</accession>
<evidence type="ECO:0000256" key="1">
    <source>
        <dbReference type="ARBA" id="ARBA00004651"/>
    </source>
</evidence>
<evidence type="ECO:0000256" key="6">
    <source>
        <dbReference type="ARBA" id="ARBA00023136"/>
    </source>
</evidence>
<name>A0A7W8ZB47_9ACTN</name>
<keyword evidence="4 7" id="KW-0812">Transmembrane</keyword>
<organism evidence="8 9">
    <name type="scientific">Sphaerisporangium krabiense</name>
    <dbReference type="NCBI Taxonomy" id="763782"/>
    <lineage>
        <taxon>Bacteria</taxon>
        <taxon>Bacillati</taxon>
        <taxon>Actinomycetota</taxon>
        <taxon>Actinomycetes</taxon>
        <taxon>Streptosporangiales</taxon>
        <taxon>Streptosporangiaceae</taxon>
        <taxon>Sphaerisporangium</taxon>
    </lineage>
</organism>
<feature type="transmembrane region" description="Helical" evidence="7">
    <location>
        <begin position="6"/>
        <end position="34"/>
    </location>
</feature>
<comment type="caution">
    <text evidence="8">The sequence shown here is derived from an EMBL/GenBank/DDBJ whole genome shotgun (WGS) entry which is preliminary data.</text>
</comment>
<feature type="transmembrane region" description="Helical" evidence="7">
    <location>
        <begin position="202"/>
        <end position="222"/>
    </location>
</feature>
<keyword evidence="9" id="KW-1185">Reference proteome</keyword>
<evidence type="ECO:0000313" key="8">
    <source>
        <dbReference type="EMBL" id="MBB5630768.1"/>
    </source>
</evidence>
<dbReference type="EC" id="1.10.3.-" evidence="8"/>
<dbReference type="AlphaFoldDB" id="A0A7W8ZB47"/>
<comment type="similarity">
    <text evidence="2">Belongs to the cytochrome ubiquinol oxidase subunit 2 family.</text>
</comment>
<dbReference type="GO" id="GO:0070069">
    <property type="term" value="C:cytochrome complex"/>
    <property type="evidence" value="ECO:0007669"/>
    <property type="project" value="TreeGrafter"/>
</dbReference>
<feature type="transmembrane region" description="Helical" evidence="7">
    <location>
        <begin position="262"/>
        <end position="279"/>
    </location>
</feature>
<evidence type="ECO:0000256" key="2">
    <source>
        <dbReference type="ARBA" id="ARBA00007543"/>
    </source>
</evidence>
<keyword evidence="3" id="KW-1003">Cell membrane</keyword>
<feature type="transmembrane region" description="Helical" evidence="7">
    <location>
        <begin position="299"/>
        <end position="323"/>
    </location>
</feature>
<dbReference type="EMBL" id="JACHBR010000002">
    <property type="protein sequence ID" value="MBB5630768.1"/>
    <property type="molecule type" value="Genomic_DNA"/>
</dbReference>
<dbReference type="GO" id="GO:0019646">
    <property type="term" value="P:aerobic electron transport chain"/>
    <property type="evidence" value="ECO:0007669"/>
    <property type="project" value="TreeGrafter"/>
</dbReference>
<feature type="transmembrane region" description="Helical" evidence="7">
    <location>
        <begin position="117"/>
        <end position="142"/>
    </location>
</feature>
<evidence type="ECO:0000256" key="4">
    <source>
        <dbReference type="ARBA" id="ARBA00022692"/>
    </source>
</evidence>
<protein>
    <submittedName>
        <fullName evidence="8">Cytochrome d ubiquinol oxidase subunit II</fullName>
        <ecNumber evidence="8">1.10.3.-</ecNumber>
    </submittedName>
</protein>
<dbReference type="RefSeq" id="WP_184617161.1">
    <property type="nucleotide sequence ID" value="NZ_BOOS01000052.1"/>
</dbReference>
<dbReference type="GO" id="GO:0005886">
    <property type="term" value="C:plasma membrane"/>
    <property type="evidence" value="ECO:0007669"/>
    <property type="project" value="UniProtKB-SubCell"/>
</dbReference>
<feature type="transmembrane region" description="Helical" evidence="7">
    <location>
        <begin position="234"/>
        <end position="255"/>
    </location>
</feature>
<gene>
    <name evidence="8" type="ORF">BJ981_006532</name>
</gene>
<dbReference type="GO" id="GO:0016682">
    <property type="term" value="F:oxidoreductase activity, acting on diphenols and related substances as donors, oxygen as acceptor"/>
    <property type="evidence" value="ECO:0007669"/>
    <property type="project" value="TreeGrafter"/>
</dbReference>
<dbReference type="InterPro" id="IPR003317">
    <property type="entry name" value="Cyt-d_oxidase_su2"/>
</dbReference>